<feature type="compositionally biased region" description="Low complexity" evidence="1">
    <location>
        <begin position="152"/>
        <end position="165"/>
    </location>
</feature>
<feature type="compositionally biased region" description="Acidic residues" evidence="1">
    <location>
        <begin position="501"/>
        <end position="510"/>
    </location>
</feature>
<feature type="compositionally biased region" description="Polar residues" evidence="1">
    <location>
        <begin position="67"/>
        <end position="85"/>
    </location>
</feature>
<evidence type="ECO:0000313" key="3">
    <source>
        <dbReference type="EMBL" id="JAC30305.1"/>
    </source>
</evidence>
<feature type="compositionally biased region" description="Polar residues" evidence="1">
    <location>
        <begin position="284"/>
        <end position="294"/>
    </location>
</feature>
<feature type="region of interest" description="Disordered" evidence="1">
    <location>
        <begin position="317"/>
        <end position="394"/>
    </location>
</feature>
<feature type="region of interest" description="Disordered" evidence="1">
    <location>
        <begin position="598"/>
        <end position="637"/>
    </location>
</feature>
<feature type="compositionally biased region" description="Low complexity" evidence="1">
    <location>
        <begin position="426"/>
        <end position="437"/>
    </location>
</feature>
<feature type="non-terminal residue" evidence="3">
    <location>
        <position position="1"/>
    </location>
</feature>
<feature type="compositionally biased region" description="Polar residues" evidence="1">
    <location>
        <begin position="545"/>
        <end position="557"/>
    </location>
</feature>
<feature type="non-terminal residue" evidence="3">
    <location>
        <position position="637"/>
    </location>
</feature>
<feature type="compositionally biased region" description="Basic residues" evidence="1">
    <location>
        <begin position="129"/>
        <end position="144"/>
    </location>
</feature>
<keyword evidence="2" id="KW-0732">Signal</keyword>
<feature type="compositionally biased region" description="Polar residues" evidence="1">
    <location>
        <begin position="317"/>
        <end position="327"/>
    </location>
</feature>
<evidence type="ECO:0000256" key="2">
    <source>
        <dbReference type="SAM" id="SignalP"/>
    </source>
</evidence>
<feature type="compositionally biased region" description="Polar residues" evidence="1">
    <location>
        <begin position="243"/>
        <end position="253"/>
    </location>
</feature>
<feature type="compositionally biased region" description="Polar residues" evidence="1">
    <location>
        <begin position="414"/>
        <end position="425"/>
    </location>
</feature>
<feature type="compositionally biased region" description="Polar residues" evidence="1">
    <location>
        <begin position="112"/>
        <end position="126"/>
    </location>
</feature>
<protein>
    <submittedName>
        <fullName evidence="3">Putative micronuclear linker histone polyprotein</fullName>
    </submittedName>
</protein>
<feature type="compositionally biased region" description="Polar residues" evidence="1">
    <location>
        <begin position="598"/>
        <end position="610"/>
    </location>
</feature>
<feature type="compositionally biased region" description="Low complexity" evidence="1">
    <location>
        <begin position="449"/>
        <end position="464"/>
    </location>
</feature>
<evidence type="ECO:0000256" key="1">
    <source>
        <dbReference type="SAM" id="MobiDB-lite"/>
    </source>
</evidence>
<feature type="signal peptide" evidence="2">
    <location>
        <begin position="1"/>
        <end position="31"/>
    </location>
</feature>
<proteinExistence type="evidence at transcript level"/>
<sequence>ACARLRAGCGHRAFVSFVLDFAILLLRDTLHLTTMKPKNQKESPKKALSAWERRRLYSNKLREKTLQHTPSAGPSRSKGSGTPARTSPERKKHLPQSASQNKSVKLALPVAASSSTQRTLASTKLQGISKRKQGGSPHLGKKQKPKETGNQTSSSRSVTSLPSTSKATSKFAVKSQAPATKAAAGTGARTECGSSFKKPQAIARGTKVSALVKSPKQSKQTLRARVPPVQKAQNARRSLGKKSATSTQRTQAKVQVAKKPRGRPSLAQAKAQAAKITLERKSTTQKQAKLSISRKSLGRTSAVKPCPVVKSPVRNLSTVGSASSSRHSAVKQVLKGAPSTKVNIARKSNLKSSSKAQDKTPSGTLKHGSEMCSPPRSGVKPQSPPSSSRAKFVPNSARHVACSTPCSVVIQKTAARSPSTAPKATSRNSSSNSSSGSTPFHTAHSICLSSSSEASTSSSAKSTKMFAGETPYRQKRSSASFKSATESPVKKASPQKTEVSVEGESDEEELNGTFTMVESPMVSPKRPSSRLKKLPQPHSSCLRKGTSTSLVKKSVSFTVPGRRSATPKRLPKTPRRSRTLHETLKDWLGARGYSLSALRQSHQDNMAKQQTPRKPRRSSGKPLRAALRSSENQALGA</sequence>
<dbReference type="AlphaFoldDB" id="A0A023GC98"/>
<dbReference type="EMBL" id="GBBM01005113">
    <property type="protein sequence ID" value="JAC30305.1"/>
    <property type="molecule type" value="mRNA"/>
</dbReference>
<feature type="compositionally biased region" description="Polar residues" evidence="1">
    <location>
        <begin position="477"/>
        <end position="486"/>
    </location>
</feature>
<accession>A0A023GC98</accession>
<organism evidence="3">
    <name type="scientific">Amblyomma triste</name>
    <name type="common">Neotropical tick</name>
    <dbReference type="NCBI Taxonomy" id="251400"/>
    <lineage>
        <taxon>Eukaryota</taxon>
        <taxon>Metazoa</taxon>
        <taxon>Ecdysozoa</taxon>
        <taxon>Arthropoda</taxon>
        <taxon>Chelicerata</taxon>
        <taxon>Arachnida</taxon>
        <taxon>Acari</taxon>
        <taxon>Parasitiformes</taxon>
        <taxon>Ixodida</taxon>
        <taxon>Ixodoidea</taxon>
        <taxon>Ixodidae</taxon>
        <taxon>Amblyomminae</taxon>
        <taxon>Amblyomma</taxon>
    </lineage>
</organism>
<feature type="chain" id="PRO_5001518524" evidence="2">
    <location>
        <begin position="32"/>
        <end position="637"/>
    </location>
</feature>
<reference evidence="3" key="1">
    <citation type="submission" date="2014-03" db="EMBL/GenBank/DDBJ databases">
        <title>The sialotranscriptome of Amblyomma triste, Amblyomma parvum and Amblyomma cajennense ticks, uncovered by 454-based RNA-seq.</title>
        <authorList>
            <person name="Garcia G.R."/>
            <person name="Gardinassi L.G."/>
            <person name="Ribeiro J.M."/>
            <person name="Anatriello E."/>
            <person name="Ferreira B.R."/>
            <person name="Moreira H.N."/>
            <person name="Mafra C."/>
            <person name="Olegario M.M."/>
            <person name="Szabo P.J."/>
            <person name="Miranda-Santos I.K."/>
            <person name="Maruyama S.R."/>
        </authorList>
    </citation>
    <scope>NUCLEOTIDE SEQUENCE</scope>
    <source>
        <strain evidence="3">Mato Grasso do Sul</strain>
        <tissue evidence="3">Salivary glands</tissue>
    </source>
</reference>
<feature type="compositionally biased region" description="Low complexity" evidence="1">
    <location>
        <begin position="177"/>
        <end position="188"/>
    </location>
</feature>
<feature type="region of interest" description="Disordered" evidence="1">
    <location>
        <begin position="61"/>
        <end position="301"/>
    </location>
</feature>
<feature type="compositionally biased region" description="Basic residues" evidence="1">
    <location>
        <begin position="565"/>
        <end position="578"/>
    </location>
</feature>
<name>A0A023GC98_AMBTT</name>
<feature type="compositionally biased region" description="Polar residues" evidence="1">
    <location>
        <begin position="350"/>
        <end position="363"/>
    </location>
</feature>
<feature type="region of interest" description="Disordered" evidence="1">
    <location>
        <begin position="413"/>
        <end position="584"/>
    </location>
</feature>